<sequence length="92" mass="9925">MPVFQTAWMYYLANPATAVNALALFYAVAGSWLWVATQLRSARANAHLSTSPAVATPSDLEAATQRINRVFYAVGGVCMTLALLLSVISSRF</sequence>
<dbReference type="EMBL" id="LAZR01000097">
    <property type="protein sequence ID" value="KKN92153.1"/>
    <property type="molecule type" value="Genomic_DNA"/>
</dbReference>
<feature type="transmembrane region" description="Helical" evidence="1">
    <location>
        <begin position="70"/>
        <end position="89"/>
    </location>
</feature>
<gene>
    <name evidence="2" type="ORF">LCGC14_0212110</name>
</gene>
<protein>
    <submittedName>
        <fullName evidence="2">Uncharacterized protein</fullName>
    </submittedName>
</protein>
<evidence type="ECO:0000256" key="1">
    <source>
        <dbReference type="SAM" id="Phobius"/>
    </source>
</evidence>
<keyword evidence="1" id="KW-0472">Membrane</keyword>
<dbReference type="AlphaFoldDB" id="A0A0F9XJ86"/>
<keyword evidence="1" id="KW-1133">Transmembrane helix</keyword>
<name>A0A0F9XJ86_9ZZZZ</name>
<comment type="caution">
    <text evidence="2">The sequence shown here is derived from an EMBL/GenBank/DDBJ whole genome shotgun (WGS) entry which is preliminary data.</text>
</comment>
<organism evidence="2">
    <name type="scientific">marine sediment metagenome</name>
    <dbReference type="NCBI Taxonomy" id="412755"/>
    <lineage>
        <taxon>unclassified sequences</taxon>
        <taxon>metagenomes</taxon>
        <taxon>ecological metagenomes</taxon>
    </lineage>
</organism>
<proteinExistence type="predicted"/>
<evidence type="ECO:0000313" key="2">
    <source>
        <dbReference type="EMBL" id="KKN92153.1"/>
    </source>
</evidence>
<accession>A0A0F9XJ86</accession>
<reference evidence="2" key="1">
    <citation type="journal article" date="2015" name="Nature">
        <title>Complex archaea that bridge the gap between prokaryotes and eukaryotes.</title>
        <authorList>
            <person name="Spang A."/>
            <person name="Saw J.H."/>
            <person name="Jorgensen S.L."/>
            <person name="Zaremba-Niedzwiedzka K."/>
            <person name="Martijn J."/>
            <person name="Lind A.E."/>
            <person name="van Eijk R."/>
            <person name="Schleper C."/>
            <person name="Guy L."/>
            <person name="Ettema T.J."/>
        </authorList>
    </citation>
    <scope>NUCLEOTIDE SEQUENCE</scope>
</reference>
<keyword evidence="1" id="KW-0812">Transmembrane</keyword>
<feature type="transmembrane region" description="Helical" evidence="1">
    <location>
        <begin position="12"/>
        <end position="35"/>
    </location>
</feature>